<dbReference type="EMBL" id="SJPU01000003">
    <property type="protein sequence ID" value="TWU10630.1"/>
    <property type="molecule type" value="Genomic_DNA"/>
</dbReference>
<accession>A0A5C6BFE5</accession>
<proteinExistence type="predicted"/>
<name>A0A5C6BFE5_9BACT</name>
<reference evidence="1 2" key="1">
    <citation type="journal article" date="2020" name="Antonie Van Leeuwenhoek">
        <title>Rhodopirellula heiligendammensis sp. nov., Rhodopirellula pilleata sp. nov., and Rhodopirellula solitaria sp. nov. isolated from natural or artificial marine surfaces in Northern Germany and California, USA, and emended description of the genus Rhodopirellula.</title>
        <authorList>
            <person name="Kallscheuer N."/>
            <person name="Wiegand S."/>
            <person name="Jogler M."/>
            <person name="Boedeker C."/>
            <person name="Peeters S.H."/>
            <person name="Rast P."/>
            <person name="Heuer A."/>
            <person name="Jetten M.S.M."/>
            <person name="Rohde M."/>
            <person name="Jogler C."/>
        </authorList>
    </citation>
    <scope>NUCLEOTIDE SEQUENCE [LARGE SCALE GENOMIC DNA]</scope>
    <source>
        <strain evidence="1 2">Poly21</strain>
    </source>
</reference>
<dbReference type="Proteomes" id="UP000319908">
    <property type="component" value="Unassembled WGS sequence"/>
</dbReference>
<evidence type="ECO:0000313" key="2">
    <source>
        <dbReference type="Proteomes" id="UP000319908"/>
    </source>
</evidence>
<gene>
    <name evidence="1" type="ORF">Poly21_45360</name>
</gene>
<dbReference type="OrthoDB" id="281891at2"/>
<comment type="caution">
    <text evidence="1">The sequence shown here is derived from an EMBL/GenBank/DDBJ whole genome shotgun (WGS) entry which is preliminary data.</text>
</comment>
<organism evidence="1 2">
    <name type="scientific">Allorhodopirellula heiligendammensis</name>
    <dbReference type="NCBI Taxonomy" id="2714739"/>
    <lineage>
        <taxon>Bacteria</taxon>
        <taxon>Pseudomonadati</taxon>
        <taxon>Planctomycetota</taxon>
        <taxon>Planctomycetia</taxon>
        <taxon>Pirellulales</taxon>
        <taxon>Pirellulaceae</taxon>
        <taxon>Allorhodopirellula</taxon>
    </lineage>
</organism>
<sequence length="91" mass="9896">MRTDSFTPSEPAAENVLQRLNRMAKIARNHGFEIRGEPLGGAGSTWCEIRGRRVLFLDVSQPAAEQAIAIAEILEETASIRPHAPMAARAA</sequence>
<dbReference type="AlphaFoldDB" id="A0A5C6BFE5"/>
<dbReference type="RefSeq" id="WP_146409041.1">
    <property type="nucleotide sequence ID" value="NZ_SJPU01000003.1"/>
</dbReference>
<protein>
    <submittedName>
        <fullName evidence="1">Uncharacterized protein</fullName>
    </submittedName>
</protein>
<evidence type="ECO:0000313" key="1">
    <source>
        <dbReference type="EMBL" id="TWU10630.1"/>
    </source>
</evidence>
<keyword evidence="2" id="KW-1185">Reference proteome</keyword>